<dbReference type="Proteomes" id="UP000673394">
    <property type="component" value="Unassembled WGS sequence"/>
</dbReference>
<dbReference type="CDD" id="cd02440">
    <property type="entry name" value="AdoMet_MTases"/>
    <property type="match status" value="1"/>
</dbReference>
<dbReference type="EMBL" id="JAGKSP010000032">
    <property type="protein sequence ID" value="MBP3967146.1"/>
    <property type="molecule type" value="Genomic_DNA"/>
</dbReference>
<dbReference type="InterPro" id="IPR029063">
    <property type="entry name" value="SAM-dependent_MTases_sf"/>
</dbReference>
<dbReference type="SUPFAM" id="SSF53335">
    <property type="entry name" value="S-adenosyl-L-methionine-dependent methyltransferases"/>
    <property type="match status" value="1"/>
</dbReference>
<proteinExistence type="predicted"/>
<sequence>MDVNIINGNFEEWQPEAGNGYDLVFAATAWNWIDPEVRYKKAWQALHPGGHLAFWNANHVFADEGDPFFHEIQDVYYEIGEGKRVENNDWPRVGELQEQADEIESSGLFQVVHLRHFDWERIYHVEEYIKLLETFSGHILMEEWKRNKLYNEIRVRLNKRPDQIVRRHWGAVLHVARRIDRGKREGSAKKIMQGGDESCSDF</sequence>
<evidence type="ECO:0000256" key="2">
    <source>
        <dbReference type="ARBA" id="ARBA00022679"/>
    </source>
</evidence>
<evidence type="ECO:0000256" key="1">
    <source>
        <dbReference type="ARBA" id="ARBA00022603"/>
    </source>
</evidence>
<keyword evidence="2" id="KW-0808">Transferase</keyword>
<protein>
    <submittedName>
        <fullName evidence="3">Class I SAM-dependent methyltransferase</fullName>
    </submittedName>
</protein>
<name>A0ABS5CMR1_9BACL</name>
<organism evidence="3 4">
    <name type="scientific">Paenibacillus lignilyticus</name>
    <dbReference type="NCBI Taxonomy" id="1172615"/>
    <lineage>
        <taxon>Bacteria</taxon>
        <taxon>Bacillati</taxon>
        <taxon>Bacillota</taxon>
        <taxon>Bacilli</taxon>
        <taxon>Bacillales</taxon>
        <taxon>Paenibacillaceae</taxon>
        <taxon>Paenibacillus</taxon>
    </lineage>
</organism>
<dbReference type="GO" id="GO:0008168">
    <property type="term" value="F:methyltransferase activity"/>
    <property type="evidence" value="ECO:0007669"/>
    <property type="project" value="UniProtKB-KW"/>
</dbReference>
<accession>A0ABS5CMR1</accession>
<comment type="caution">
    <text evidence="3">The sequence shown here is derived from an EMBL/GenBank/DDBJ whole genome shotgun (WGS) entry which is preliminary data.</text>
</comment>
<dbReference type="PANTHER" id="PTHR44942">
    <property type="entry name" value="METHYLTRANSF_11 DOMAIN-CONTAINING PROTEIN"/>
    <property type="match status" value="1"/>
</dbReference>
<dbReference type="GO" id="GO:0032259">
    <property type="term" value="P:methylation"/>
    <property type="evidence" value="ECO:0007669"/>
    <property type="project" value="UniProtKB-KW"/>
</dbReference>
<dbReference type="PANTHER" id="PTHR44942:SF4">
    <property type="entry name" value="METHYLTRANSFERASE TYPE 11 DOMAIN-CONTAINING PROTEIN"/>
    <property type="match status" value="1"/>
</dbReference>
<evidence type="ECO:0000313" key="3">
    <source>
        <dbReference type="EMBL" id="MBP3967146.1"/>
    </source>
</evidence>
<keyword evidence="4" id="KW-1185">Reference proteome</keyword>
<gene>
    <name evidence="3" type="ORF">I8J30_31195</name>
</gene>
<dbReference type="Gene3D" id="3.40.50.150">
    <property type="entry name" value="Vaccinia Virus protein VP39"/>
    <property type="match status" value="1"/>
</dbReference>
<reference evidence="3 4" key="1">
    <citation type="submission" date="2021-04" db="EMBL/GenBank/DDBJ databases">
        <title>Paenibacillus sp. DLE-14 whole genome sequence.</title>
        <authorList>
            <person name="Ham Y.J."/>
        </authorList>
    </citation>
    <scope>NUCLEOTIDE SEQUENCE [LARGE SCALE GENOMIC DNA]</scope>
    <source>
        <strain evidence="3 4">DLE-14</strain>
    </source>
</reference>
<evidence type="ECO:0000313" key="4">
    <source>
        <dbReference type="Proteomes" id="UP000673394"/>
    </source>
</evidence>
<keyword evidence="1 3" id="KW-0489">Methyltransferase</keyword>
<dbReference type="InterPro" id="IPR051052">
    <property type="entry name" value="Diverse_substrate_MTase"/>
</dbReference>